<dbReference type="InterPro" id="IPR006059">
    <property type="entry name" value="SBP"/>
</dbReference>
<sequence>MRRRGAPHAPRALLTTLRSPVRTSGALLLAGTLTACGTAGGGGAVTEVAPAKQPGQLLAQARKEGKLLWYTTFADDDVAEMVSAFEKTYPGVKVEALRLSADKLPSRLVTEQRGGKFNADVISADSEPVYQLIKVGTLAPYRVPEIPPLPPQLEDLPDGYRNVVYINTSTIAYNPQAVAAQHLPVPTELADLTKPAWKGRFSIDPKAINWYEGLISAMGHDKALRLVKKLGDNEPRLVESHTQSLTEVQGGEPAAVANAYGYKAAALKEKTPKRLAFSNPNPLPSAAVLEELAKKAPHPAAAKLFIDWIMSKEGQEKVVSITNHISLSDLAHDDPTVWNEKKWKPAWSTPVIEPDKYNILLQEYQKALHAL</sequence>
<dbReference type="PANTHER" id="PTHR30006">
    <property type="entry name" value="THIAMINE-BINDING PERIPLASMIC PROTEIN-RELATED"/>
    <property type="match status" value="1"/>
</dbReference>
<accession>A0A940RUD0</accession>
<dbReference type="AlphaFoldDB" id="A0A940RUD0"/>
<name>A0A940RUD0_9ACTN</name>
<dbReference type="Proteomes" id="UP000670475">
    <property type="component" value="Unassembled WGS sequence"/>
</dbReference>
<organism evidence="2 3">
    <name type="scientific">Streptomyces montanisoli</name>
    <dbReference type="NCBI Taxonomy" id="2798581"/>
    <lineage>
        <taxon>Bacteria</taxon>
        <taxon>Bacillati</taxon>
        <taxon>Actinomycetota</taxon>
        <taxon>Actinomycetes</taxon>
        <taxon>Kitasatosporales</taxon>
        <taxon>Streptomycetaceae</taxon>
        <taxon>Streptomyces</taxon>
    </lineage>
</organism>
<evidence type="ECO:0000313" key="2">
    <source>
        <dbReference type="EMBL" id="MBP0457075.1"/>
    </source>
</evidence>
<keyword evidence="1" id="KW-0732">Signal</keyword>
<evidence type="ECO:0000313" key="3">
    <source>
        <dbReference type="Proteomes" id="UP000670475"/>
    </source>
</evidence>
<proteinExistence type="predicted"/>
<evidence type="ECO:0000256" key="1">
    <source>
        <dbReference type="ARBA" id="ARBA00022729"/>
    </source>
</evidence>
<dbReference type="SUPFAM" id="SSF53850">
    <property type="entry name" value="Periplasmic binding protein-like II"/>
    <property type="match status" value="1"/>
</dbReference>
<dbReference type="Gene3D" id="3.40.190.10">
    <property type="entry name" value="Periplasmic binding protein-like II"/>
    <property type="match status" value="2"/>
</dbReference>
<dbReference type="Pfam" id="PF13416">
    <property type="entry name" value="SBP_bac_8"/>
    <property type="match status" value="1"/>
</dbReference>
<gene>
    <name evidence="2" type="ORF">JFN87_06125</name>
</gene>
<dbReference type="EMBL" id="JAGIQL010000015">
    <property type="protein sequence ID" value="MBP0457075.1"/>
    <property type="molecule type" value="Genomic_DNA"/>
</dbReference>
<comment type="caution">
    <text evidence="2">The sequence shown here is derived from an EMBL/GenBank/DDBJ whole genome shotgun (WGS) entry which is preliminary data.</text>
</comment>
<keyword evidence="3" id="KW-1185">Reference proteome</keyword>
<dbReference type="RefSeq" id="WP_209338855.1">
    <property type="nucleotide sequence ID" value="NZ_JAGIQL010000015.1"/>
</dbReference>
<reference evidence="2" key="1">
    <citation type="submission" date="2021-03" db="EMBL/GenBank/DDBJ databases">
        <title>Whole genome sequence of Streptomyces bomunensis MMS17-BM035.</title>
        <authorList>
            <person name="Lee J.H."/>
        </authorList>
    </citation>
    <scope>NUCLEOTIDE SEQUENCE</scope>
    <source>
        <strain evidence="2">MMS17-BM035</strain>
    </source>
</reference>
<protein>
    <submittedName>
        <fullName evidence="2">Extracellular solute-binding protein</fullName>
    </submittedName>
</protein>